<proteinExistence type="predicted"/>
<organism evidence="2 3">
    <name type="scientific">Araneus ventricosus</name>
    <name type="common">Orbweaver spider</name>
    <name type="synonym">Epeira ventricosa</name>
    <dbReference type="NCBI Taxonomy" id="182803"/>
    <lineage>
        <taxon>Eukaryota</taxon>
        <taxon>Metazoa</taxon>
        <taxon>Ecdysozoa</taxon>
        <taxon>Arthropoda</taxon>
        <taxon>Chelicerata</taxon>
        <taxon>Arachnida</taxon>
        <taxon>Araneae</taxon>
        <taxon>Araneomorphae</taxon>
        <taxon>Entelegynae</taxon>
        <taxon>Araneoidea</taxon>
        <taxon>Araneidae</taxon>
        <taxon>Araneus</taxon>
    </lineage>
</organism>
<reference evidence="2 3" key="1">
    <citation type="journal article" date="2019" name="Sci. Rep.">
        <title>Orb-weaving spider Araneus ventricosus genome elucidates the spidroin gene catalogue.</title>
        <authorList>
            <person name="Kono N."/>
            <person name="Nakamura H."/>
            <person name="Ohtoshi R."/>
            <person name="Moran D.A.P."/>
            <person name="Shinohara A."/>
            <person name="Yoshida Y."/>
            <person name="Fujiwara M."/>
            <person name="Mori M."/>
            <person name="Tomita M."/>
            <person name="Arakawa K."/>
        </authorList>
    </citation>
    <scope>NUCLEOTIDE SEQUENCE [LARGE SCALE GENOMIC DNA]</scope>
</reference>
<accession>A0A4Y2C6F1</accession>
<protein>
    <submittedName>
        <fullName evidence="2">Uncharacterized protein</fullName>
    </submittedName>
</protein>
<dbReference type="EMBL" id="BGPR01000143">
    <property type="protein sequence ID" value="GBL98884.1"/>
    <property type="molecule type" value="Genomic_DNA"/>
</dbReference>
<feature type="compositionally biased region" description="Polar residues" evidence="1">
    <location>
        <begin position="59"/>
        <end position="75"/>
    </location>
</feature>
<evidence type="ECO:0000313" key="3">
    <source>
        <dbReference type="Proteomes" id="UP000499080"/>
    </source>
</evidence>
<sequence>MRSIGCDIPLSSPELDSSIPEVSSTPPSNKELPPVFPAPIDEVEPTSYPAEPNPPTAMTPEQISESSTVHPNTAESVPTAVNLYRSSRVRKTPDRLMLRLCLNSCSIYCFLTTGELSLLKLC</sequence>
<dbReference type="Proteomes" id="UP000499080">
    <property type="component" value="Unassembled WGS sequence"/>
</dbReference>
<comment type="caution">
    <text evidence="2">The sequence shown here is derived from an EMBL/GenBank/DDBJ whole genome shotgun (WGS) entry which is preliminary data.</text>
</comment>
<feature type="region of interest" description="Disordered" evidence="1">
    <location>
        <begin position="1"/>
        <end position="75"/>
    </location>
</feature>
<gene>
    <name evidence="2" type="ORF">AVEN_165711_1</name>
</gene>
<evidence type="ECO:0000313" key="2">
    <source>
        <dbReference type="EMBL" id="GBL98884.1"/>
    </source>
</evidence>
<dbReference type="AlphaFoldDB" id="A0A4Y2C6F1"/>
<keyword evidence="3" id="KW-1185">Reference proteome</keyword>
<name>A0A4Y2C6F1_ARAVE</name>
<evidence type="ECO:0000256" key="1">
    <source>
        <dbReference type="SAM" id="MobiDB-lite"/>
    </source>
</evidence>